<reference evidence="3" key="1">
    <citation type="submission" date="2025-08" db="UniProtKB">
        <authorList>
            <consortium name="RefSeq"/>
        </authorList>
    </citation>
    <scope>IDENTIFICATION</scope>
    <source>
        <strain evidence="3">Mau12</strain>
        <tissue evidence="3">Whole Body</tissue>
    </source>
</reference>
<name>A0A6P8K7E5_DROMA</name>
<dbReference type="Gene3D" id="2.40.128.20">
    <property type="match status" value="1"/>
</dbReference>
<organism evidence="2 3">
    <name type="scientific">Drosophila mauritiana</name>
    <name type="common">Fruit fly</name>
    <dbReference type="NCBI Taxonomy" id="7226"/>
    <lineage>
        <taxon>Eukaryota</taxon>
        <taxon>Metazoa</taxon>
        <taxon>Ecdysozoa</taxon>
        <taxon>Arthropoda</taxon>
        <taxon>Hexapoda</taxon>
        <taxon>Insecta</taxon>
        <taxon>Pterygota</taxon>
        <taxon>Neoptera</taxon>
        <taxon>Endopterygota</taxon>
        <taxon>Diptera</taxon>
        <taxon>Brachycera</taxon>
        <taxon>Muscomorpha</taxon>
        <taxon>Ephydroidea</taxon>
        <taxon>Drosophilidae</taxon>
        <taxon>Drosophila</taxon>
        <taxon>Sophophora</taxon>
    </lineage>
</organism>
<feature type="transmembrane region" description="Helical" evidence="1">
    <location>
        <begin position="6"/>
        <end position="23"/>
    </location>
</feature>
<dbReference type="Proteomes" id="UP000515162">
    <property type="component" value="Chromosome 3R"/>
</dbReference>
<evidence type="ECO:0000256" key="1">
    <source>
        <dbReference type="SAM" id="Phobius"/>
    </source>
</evidence>
<proteinExistence type="predicted"/>
<dbReference type="InterPro" id="IPR012674">
    <property type="entry name" value="Calycin"/>
</dbReference>
<evidence type="ECO:0000313" key="2">
    <source>
        <dbReference type="Proteomes" id="UP000515162"/>
    </source>
</evidence>
<keyword evidence="1" id="KW-0812">Transmembrane</keyword>
<sequence>MEAQKYVYPILMFLCCCGIPLEVRAIRMRMPVLPEALNCRNESISFNLNLTRLSGYWYEAARVPNVQVLQCLNVSVPAEVEKDSLSLDLNFISTVNNGWQFTEESVEFPWNNDTQGGIFKLDYDTVTVTYKLMFTDYENIAFVCGFGSISPVPLFKLFTRQREVSQDTINKAEILAETYGMGNQIAWEMQSPGECNGSGGLAPMAILMTTIAMLGGFSLRSPFLA</sequence>
<dbReference type="AlphaFoldDB" id="A0A6P8K7E5"/>
<keyword evidence="2" id="KW-1185">Reference proteome</keyword>
<keyword evidence="1" id="KW-0472">Membrane</keyword>
<dbReference type="RefSeq" id="XP_033164337.1">
    <property type="nucleotide sequence ID" value="XM_033308446.1"/>
</dbReference>
<evidence type="ECO:0000313" key="3">
    <source>
        <dbReference type="RefSeq" id="XP_033164337.1"/>
    </source>
</evidence>
<dbReference type="SUPFAM" id="SSF50814">
    <property type="entry name" value="Lipocalins"/>
    <property type="match status" value="1"/>
</dbReference>
<gene>
    <name evidence="3" type="primary">LOC117143665</name>
</gene>
<keyword evidence="1" id="KW-1133">Transmembrane helix</keyword>
<accession>A0A6P8K7E5</accession>
<protein>
    <submittedName>
        <fullName evidence="3">Uncharacterized protein LOC117143665</fullName>
    </submittedName>
</protein>
<dbReference type="GeneID" id="117143665"/>